<reference evidence="2 3" key="1">
    <citation type="submission" date="2020-08" db="EMBL/GenBank/DDBJ databases">
        <title>Genomic Encyclopedia of Type Strains, Phase IV (KMG-IV): sequencing the most valuable type-strain genomes for metagenomic binning, comparative biology and taxonomic classification.</title>
        <authorList>
            <person name="Goeker M."/>
        </authorList>
    </citation>
    <scope>NUCLEOTIDE SEQUENCE [LARGE SCALE GENOMIC DNA]</scope>
    <source>
        <strain evidence="2 3">DSM 100995</strain>
    </source>
</reference>
<feature type="transmembrane region" description="Helical" evidence="1">
    <location>
        <begin position="21"/>
        <end position="43"/>
    </location>
</feature>
<comment type="caution">
    <text evidence="2">The sequence shown here is derived from an EMBL/GenBank/DDBJ whole genome shotgun (WGS) entry which is preliminary data.</text>
</comment>
<dbReference type="RefSeq" id="WP_183500359.1">
    <property type="nucleotide sequence ID" value="NZ_JACIEG010000003.1"/>
</dbReference>
<keyword evidence="1" id="KW-0472">Membrane</keyword>
<gene>
    <name evidence="2" type="ORF">GGR35_002091</name>
</gene>
<dbReference type="EMBL" id="JACIEG010000003">
    <property type="protein sequence ID" value="MBB3969488.1"/>
    <property type="molecule type" value="Genomic_DNA"/>
</dbReference>
<evidence type="ECO:0000313" key="2">
    <source>
        <dbReference type="EMBL" id="MBB3969488.1"/>
    </source>
</evidence>
<organism evidence="2 3">
    <name type="scientific">Mucilaginibacter phyllosphaerae</name>
    <dbReference type="NCBI Taxonomy" id="1812349"/>
    <lineage>
        <taxon>Bacteria</taxon>
        <taxon>Pseudomonadati</taxon>
        <taxon>Bacteroidota</taxon>
        <taxon>Sphingobacteriia</taxon>
        <taxon>Sphingobacteriales</taxon>
        <taxon>Sphingobacteriaceae</taxon>
        <taxon>Mucilaginibacter</taxon>
    </lineage>
</organism>
<keyword evidence="3" id="KW-1185">Reference proteome</keyword>
<dbReference type="Proteomes" id="UP000583101">
    <property type="component" value="Unassembled WGS sequence"/>
</dbReference>
<evidence type="ECO:0000313" key="3">
    <source>
        <dbReference type="Proteomes" id="UP000583101"/>
    </source>
</evidence>
<protein>
    <submittedName>
        <fullName evidence="2">Uncharacterized protein</fullName>
    </submittedName>
</protein>
<keyword evidence="1" id="KW-1133">Transmembrane helix</keyword>
<accession>A0ABR6I8W1</accession>
<keyword evidence="1" id="KW-0812">Transmembrane</keyword>
<sequence length="75" mass="8053">MLNLIRDYHHTNSLKHIYRVRAVKIPVLLLLSGIATAACYVLVNGAAAKPSAPPVITRGKVSVCGPAQSFNKNGR</sequence>
<evidence type="ECO:0000256" key="1">
    <source>
        <dbReference type="SAM" id="Phobius"/>
    </source>
</evidence>
<name>A0ABR6I8W1_9SPHI</name>
<proteinExistence type="predicted"/>